<protein>
    <submittedName>
        <fullName evidence="1">Uncharacterized protein</fullName>
    </submittedName>
</protein>
<organism evidence="1 2">
    <name type="scientific">Candidatus Merdivivens pullistercoris</name>
    <dbReference type="NCBI Taxonomy" id="2840873"/>
    <lineage>
        <taxon>Bacteria</taxon>
        <taxon>Pseudomonadati</taxon>
        <taxon>Bacteroidota</taxon>
        <taxon>Bacteroidia</taxon>
        <taxon>Bacteroidales</taxon>
        <taxon>Muribaculaceae</taxon>
        <taxon>Muribaculaceae incertae sedis</taxon>
        <taxon>Candidatus Merdivivens</taxon>
    </lineage>
</organism>
<dbReference type="PROSITE" id="PS51257">
    <property type="entry name" value="PROKAR_LIPOPROTEIN"/>
    <property type="match status" value="1"/>
</dbReference>
<gene>
    <name evidence="1" type="ORF">IAB93_01410</name>
</gene>
<dbReference type="Proteomes" id="UP000823597">
    <property type="component" value="Unassembled WGS sequence"/>
</dbReference>
<reference evidence="1" key="2">
    <citation type="journal article" date="2021" name="PeerJ">
        <title>Extensive microbial diversity within the chicken gut microbiome revealed by metagenomics and culture.</title>
        <authorList>
            <person name="Gilroy R."/>
            <person name="Ravi A."/>
            <person name="Getino M."/>
            <person name="Pursley I."/>
            <person name="Horton D.L."/>
            <person name="Alikhan N.F."/>
            <person name="Baker D."/>
            <person name="Gharbi K."/>
            <person name="Hall N."/>
            <person name="Watson M."/>
            <person name="Adriaenssens E.M."/>
            <person name="Foster-Nyarko E."/>
            <person name="Jarju S."/>
            <person name="Secka A."/>
            <person name="Antonio M."/>
            <person name="Oren A."/>
            <person name="Chaudhuri R.R."/>
            <person name="La Ragione R."/>
            <person name="Hildebrand F."/>
            <person name="Pallen M.J."/>
        </authorList>
    </citation>
    <scope>NUCLEOTIDE SEQUENCE</scope>
    <source>
        <strain evidence="1">10037</strain>
    </source>
</reference>
<evidence type="ECO:0000313" key="1">
    <source>
        <dbReference type="EMBL" id="MBO8464636.1"/>
    </source>
</evidence>
<name>A0A9D9I409_9BACT</name>
<reference evidence="1" key="1">
    <citation type="submission" date="2020-10" db="EMBL/GenBank/DDBJ databases">
        <authorList>
            <person name="Gilroy R."/>
        </authorList>
    </citation>
    <scope>NUCLEOTIDE SEQUENCE</scope>
    <source>
        <strain evidence="1">10037</strain>
    </source>
</reference>
<sequence length="238" mass="27233">MKNIILSSFFFIFFIAAVSCNEKIDIGPGTGHSKDTTTTTPIGTDGINFCFVEDTACLQIAEGWNIDSVYCVSDWISAEWDNERHLYITVEFNYAGLKRSDILYVHFGNGETHELLVEQNARPKVQLDFIDYEFYDSDKTCGAIYFTLELGEGVSDIRMFSTYKYVDETNPYLLSLIVNMNINEFGPIYTLDDYERAIDEEGVFKMEFTDGIGGLRLNVLVLDSEHNFDGFLNYRLFI</sequence>
<proteinExistence type="predicted"/>
<evidence type="ECO:0000313" key="2">
    <source>
        <dbReference type="Proteomes" id="UP000823597"/>
    </source>
</evidence>
<dbReference type="AlphaFoldDB" id="A0A9D9I409"/>
<comment type="caution">
    <text evidence="1">The sequence shown here is derived from an EMBL/GenBank/DDBJ whole genome shotgun (WGS) entry which is preliminary data.</text>
</comment>
<accession>A0A9D9I409</accession>
<dbReference type="EMBL" id="JADIME010000016">
    <property type="protein sequence ID" value="MBO8464636.1"/>
    <property type="molecule type" value="Genomic_DNA"/>
</dbReference>